<dbReference type="EMBL" id="DSUH01000146">
    <property type="protein sequence ID" value="HGU32471.1"/>
    <property type="molecule type" value="Genomic_DNA"/>
</dbReference>
<keyword evidence="1" id="KW-0732">Signal</keyword>
<evidence type="ECO:0000313" key="2">
    <source>
        <dbReference type="EMBL" id="HGU32471.1"/>
    </source>
</evidence>
<dbReference type="AlphaFoldDB" id="A0A7C4RQN8"/>
<gene>
    <name evidence="2" type="ORF">ENS29_06405</name>
</gene>
<proteinExistence type="predicted"/>
<feature type="chain" id="PRO_5027559263" description="DUF2066 domain-containing protein" evidence="1">
    <location>
        <begin position="17"/>
        <end position="381"/>
    </location>
</feature>
<protein>
    <recommendedName>
        <fullName evidence="3">DUF2066 domain-containing protein</fullName>
    </recommendedName>
</protein>
<organism evidence="2">
    <name type="scientific">Desulfatirhabdium butyrativorans</name>
    <dbReference type="NCBI Taxonomy" id="340467"/>
    <lineage>
        <taxon>Bacteria</taxon>
        <taxon>Pseudomonadati</taxon>
        <taxon>Thermodesulfobacteriota</taxon>
        <taxon>Desulfobacteria</taxon>
        <taxon>Desulfobacterales</taxon>
        <taxon>Desulfatirhabdiaceae</taxon>
        <taxon>Desulfatirhabdium</taxon>
    </lineage>
</organism>
<evidence type="ECO:0008006" key="3">
    <source>
        <dbReference type="Google" id="ProtNLM"/>
    </source>
</evidence>
<feature type="signal peptide" evidence="1">
    <location>
        <begin position="1"/>
        <end position="16"/>
    </location>
</feature>
<sequence>MVILVILMVAMGQAVAESPVRTVEATGMAKILGNNVAEAKETALQCAILAALEKAALELLPKDPSVSAFQAVGALFAANRMPTLLQGYKVTAEGRFGEYYRTAVQATILIDPLKNVLSESGISVGSGPPVLILIAEKFPGYDKPFFWWGNPSSAGFLCEEALGSSLTHLGFRPLSRQGLSESVLAPVWMIPEPEGARAIQLGAALGAEFVLLGTATLMEEGSQDQAPSVKGLLKLRLLRVKGSEEIATIVQTAVVSQADTGAAIDRVLRMLGTQVAEEAAATLNAAKEKPIPKSNLIEITIEGTAKIRFYAQFKQTLSGLQGVRNLIVKEMKPDTAIVVVDYQGSGQQLADTLTSRTFGAFSVVVQEISTGRIHLALVPNP</sequence>
<comment type="caution">
    <text evidence="2">The sequence shown here is derived from an EMBL/GenBank/DDBJ whole genome shotgun (WGS) entry which is preliminary data.</text>
</comment>
<name>A0A7C4RQN8_9BACT</name>
<evidence type="ECO:0000256" key="1">
    <source>
        <dbReference type="SAM" id="SignalP"/>
    </source>
</evidence>
<accession>A0A7C4RQN8</accession>
<reference evidence="2" key="1">
    <citation type="journal article" date="2020" name="mSystems">
        <title>Genome- and Community-Level Interaction Insights into Carbon Utilization and Element Cycling Functions of Hydrothermarchaeota in Hydrothermal Sediment.</title>
        <authorList>
            <person name="Zhou Z."/>
            <person name="Liu Y."/>
            <person name="Xu W."/>
            <person name="Pan J."/>
            <person name="Luo Z.H."/>
            <person name="Li M."/>
        </authorList>
    </citation>
    <scope>NUCLEOTIDE SEQUENCE [LARGE SCALE GENOMIC DNA]</scope>
    <source>
        <strain evidence="2">SpSt-477</strain>
    </source>
</reference>